<evidence type="ECO:0000256" key="1">
    <source>
        <dbReference type="ARBA" id="ARBA00022737"/>
    </source>
</evidence>
<organism evidence="3 4">
    <name type="scientific">Uabimicrobium amorphum</name>
    <dbReference type="NCBI Taxonomy" id="2596890"/>
    <lineage>
        <taxon>Bacteria</taxon>
        <taxon>Pseudomonadati</taxon>
        <taxon>Planctomycetota</taxon>
        <taxon>Candidatus Uabimicrobiia</taxon>
        <taxon>Candidatus Uabimicrobiales</taxon>
        <taxon>Candidatus Uabimicrobiaceae</taxon>
        <taxon>Candidatus Uabimicrobium</taxon>
    </lineage>
</organism>
<dbReference type="InterPro" id="IPR056884">
    <property type="entry name" value="NPHP3-like_N"/>
</dbReference>
<dbReference type="InterPro" id="IPR027417">
    <property type="entry name" value="P-loop_NTPase"/>
</dbReference>
<keyword evidence="4" id="KW-1185">Reference proteome</keyword>
<dbReference type="RefSeq" id="WP_151970809.1">
    <property type="nucleotide sequence ID" value="NZ_AP019860.1"/>
</dbReference>
<dbReference type="KEGG" id="uam:UABAM_05153"/>
<dbReference type="Pfam" id="PF24883">
    <property type="entry name" value="NPHP3_N"/>
    <property type="match status" value="1"/>
</dbReference>
<protein>
    <recommendedName>
        <fullName evidence="2">Nephrocystin 3-like N-terminal domain-containing protein</fullName>
    </recommendedName>
</protein>
<name>A0A5S9F5F0_UABAM</name>
<gene>
    <name evidence="3" type="ORF">UABAM_05153</name>
</gene>
<feature type="domain" description="Nephrocystin 3-like N-terminal" evidence="2">
    <location>
        <begin position="327"/>
        <end position="452"/>
    </location>
</feature>
<dbReference type="EMBL" id="AP019860">
    <property type="protein sequence ID" value="BBM86766.1"/>
    <property type="molecule type" value="Genomic_DNA"/>
</dbReference>
<evidence type="ECO:0000313" key="4">
    <source>
        <dbReference type="Proteomes" id="UP000326354"/>
    </source>
</evidence>
<accession>A0A5S9F5F0</accession>
<proteinExistence type="predicted"/>
<evidence type="ECO:0000313" key="3">
    <source>
        <dbReference type="EMBL" id="BBM86766.1"/>
    </source>
</evidence>
<sequence>MDDRKKQRIISSFPFPIGYVYQVLAVTELKGENPLWLILRSSDILLKVVGTIALSDYLQNREKFSDSEINRCALDMVEQNSLRTWHTMLEKLTRNIVDNNEFYAVQEIKDLQTPFFELPQELGGETYTWLQVMDLFVQLGEELFVGKYRLHTPPLETLKLYSSLLEQAYCYCKFLEKYGVYVLVSKDERKTRGFLCCGTKSKPIGIRGISDEKWLNYKGRPFLSYKQKQNVSLFPFIAALVQQVESKKSFSDLLFFETLGLHSMTYFSYRHSRIVDYKECSSNALFLMQKDIRWLKKDAAPVNITPPKENTHDYTIDKWTTVYYKIFANSHQKRYAYISSENGTGKTSMARLLQDHESLLREEIPALSRTIIVYFFCDHENYYSYIDFLKSIYAQILQKVFTLSEEKIEKRIAKLPYDSEAMLIHLFDLMEKANKEELAVYNKNLLIVCDGLFSIPEYIQYVKLITPTTLPSNISCLFFIAKNVESCFLRFLHTREAPIVSLNHLQPFSFTGKEILEYIHHYAPSLDVHKKDLIREKCRGNMAYAKFCLEAYSKKYLQIHSDLPENIYDLFMVVWNNLPSDNDFLAQRMLILAAISQEKITDNMVAEIFRVSKDEIRQVKYSINIFLKHKKLGYTTQRIYRDCILQSLSSYDKKCFYGALADYHARIVEQNLSLATPHSLLHLAHYYKEAQNHSLLFSLAFDREFRQEKLRRFKSYLLIRRDLYLAMQACTEDNNWQKLFELSSEYSRIVHQSLRGVTHTFRYAEDGDYTAAVEMARGMNDAIDVFTTLLVILVLAIENEDYQETDFIFEALEGIKDTSIGYVGAGLEPFVIYVLQKISQTDILPIHTIISKHGLIEANAVSHLFDILAQVNFTENQLQIFISKIVQTSTQLNSEEEKYQVIAEVIPVLYEINSFEQSPEVWQWITTLVNSISDTLIQIDCCIVIAKTVPSEHYMDVLKPYIESFATRVEQDIVLIAKYAQLLGSMDELQDAKYQLERAFIIINQQSEEQQYQSYLKLITIISEIGTFDEMRVHWKRLFSASQKEITCGAQERLISEVTIYFAQVQMWDHVLSLLPQLQLLKLEVRTNTFFHLSHHLKGIVENSARQYWDVILEETKSLKDNKKRLTILSNAADGLFRLETLASDAIWKKYLAVCDLLKDVGHDEDKNKALSYLGCKMADNGYAKNAQTIISRLSSPKYRSKPLSRLSLYKVKRRHFDEALKLTEDIVNAYERYDVYLNVLEKATTEKINLIVGIITNDVQSGNYESALILKIIDRLLNPLQIDNTKNIWHEVFSWIPHLSLRDKTATITRSVEKLSAVSYYEKTKLLWVYIFKATEELDCVVTKGELYVQISKAFAGWSQLQETIKYLDMALGCCERMELNTRTYHLAKVANYFREIGEETRCSDILKTIDKEIWENRTQIHNVYEYIVYLFNSNCVDLAQSLLEKTILVNVELCEETPEIDILTRIMSLCIEAQDYALARGLFFQILPKMYKRGQEKVSQYEFLQLLPKMKEHVDIVELWKHAESVVLNFSKVSLQQNYLEALGDVVLSLDNYEQNKELWGKLLSDAQYVGKGVQAIRAVTIVAKKMLLIAPWEDFAESFDFCLDVLGELESEYEQADALQFLAKSILIASDFSVGSDTWQKFRRIPASWKKEDCKNSAYASMAKALIENANVGMKRIFFSEAEQLANRISKSQQICEIYLLIVDKYHQCNMLQEVSRTMEKTIDMGEGLGKFYQSTILPQIIFSYAKMDMWENVWPLLKGIIDNTLQMNLLFDFAEIVEDRKTVLEKVMAIIESADRPTGFYFISCIRLAKYIQGKDNIDAMMKKAIDSWSEIVDDNSKREAIDSVADVLTHIKLPQKMWRQLLAAVDDIEIETYRFWGLQKIAFTLLRTPDDGLVENILDKISAPEIKIPILEEYVEKIYETSREKALDFVLTSSGEERIRLARRVASKAAMNKDRETLLCILVECPGSFSLNTLVISEILRITLHTTDKDSFQSMLATTLKIWEIHV</sequence>
<dbReference type="SUPFAM" id="SSF52540">
    <property type="entry name" value="P-loop containing nucleoside triphosphate hydrolases"/>
    <property type="match status" value="1"/>
</dbReference>
<dbReference type="Proteomes" id="UP000326354">
    <property type="component" value="Chromosome"/>
</dbReference>
<keyword evidence="1" id="KW-0677">Repeat</keyword>
<evidence type="ECO:0000259" key="2">
    <source>
        <dbReference type="Pfam" id="PF24883"/>
    </source>
</evidence>
<reference evidence="3 4" key="1">
    <citation type="submission" date="2019-08" db="EMBL/GenBank/DDBJ databases">
        <title>Complete genome sequence of Candidatus Uab amorphum.</title>
        <authorList>
            <person name="Shiratori T."/>
            <person name="Suzuki S."/>
            <person name="Kakizawa Y."/>
            <person name="Ishida K."/>
        </authorList>
    </citation>
    <scope>NUCLEOTIDE SEQUENCE [LARGE SCALE GENOMIC DNA]</scope>
    <source>
        <strain evidence="3 4">SRT547</strain>
    </source>
</reference>